<name>Q5P8L7_AROAE</name>
<proteinExistence type="predicted"/>
<dbReference type="HOGENOM" id="CLU_047520_0_0_4"/>
<evidence type="ECO:0000313" key="2">
    <source>
        <dbReference type="EMBL" id="CAI06342.1"/>
    </source>
</evidence>
<protein>
    <recommendedName>
        <fullName evidence="4">Integrating conjugative element protein</fullName>
    </recommendedName>
</protein>
<keyword evidence="1" id="KW-0732">Signal</keyword>
<dbReference type="EMBL" id="CR555306">
    <property type="protein sequence ID" value="CAI06342.1"/>
    <property type="molecule type" value="Genomic_DNA"/>
</dbReference>
<evidence type="ECO:0000256" key="1">
    <source>
        <dbReference type="SAM" id="SignalP"/>
    </source>
</evidence>
<organism evidence="2 3">
    <name type="scientific">Aromatoleum aromaticum (strain DSM 19018 / LMG 30748 / EbN1)</name>
    <name type="common">Azoarcus sp. (strain EbN1)</name>
    <dbReference type="NCBI Taxonomy" id="76114"/>
    <lineage>
        <taxon>Bacteria</taxon>
        <taxon>Pseudomonadati</taxon>
        <taxon>Pseudomonadota</taxon>
        <taxon>Betaproteobacteria</taxon>
        <taxon>Rhodocyclales</taxon>
        <taxon>Rhodocyclaceae</taxon>
        <taxon>Aromatoleum</taxon>
    </lineage>
</organism>
<dbReference type="RefSeq" id="WP_011236079.1">
    <property type="nucleotide sequence ID" value="NC_006513.1"/>
</dbReference>
<accession>Q5P8L7</accession>
<dbReference type="NCBIfam" id="TIGR03755">
    <property type="entry name" value="conj_TIGR03755"/>
    <property type="match status" value="1"/>
</dbReference>
<reference evidence="2 3" key="1">
    <citation type="journal article" date="2005" name="Arch. Microbiol.">
        <title>The genome sequence of an anaerobic aromatic-degrading denitrifying bacterium, strain EbN1.</title>
        <authorList>
            <person name="Rabus R."/>
            <person name="Kube M."/>
            <person name="Heider J."/>
            <person name="Beck A."/>
            <person name="Heitmann K."/>
            <person name="Widdel F."/>
            <person name="Reinhardt R."/>
        </authorList>
    </citation>
    <scope>NUCLEOTIDE SEQUENCE [LARGE SCALE GENOMIC DNA]</scope>
    <source>
        <strain evidence="2 3">EbN1</strain>
    </source>
</reference>
<sequence length="438" mass="47013">MRATSLALLLAFGAATTSAEAVEIPSSGSSLYYRLGGGDPASRAPNPSGVPYKLGLSGVARMHYACGAYDFEVSFQNLMNQFAHLGTQVTHAVQAGIAALPLYLFQRASPGLYELFQTYAKKAEVAIQIATKTCEEMEAQVKAGEDPYEDFIRVARGEAWKKEAAGGKDVVQAKENVGAKNGNDGVTWVGGVKAGGVGQKAIKIVYDTVFGGFNVTMGQPPTASAPAYSAVKLTETFSTPDVAATYATDVLGDLEIFTCTDDSCPPHQSKMGLGLVQKFELEIPDAQSEVEILLATQVPRGNDLKAASAPGLLITREVIDAIRELPSIERHIAKERLAQDVALARTVDKALTIRNLLLTGRMMPEVYKTANQQLEAKLAELNRHIDDVLYESNVRKRVISETAGTLLDSYHALRAASAANSVQQPVDKRPLIDGRVKK</sequence>
<evidence type="ECO:0000313" key="3">
    <source>
        <dbReference type="Proteomes" id="UP000006552"/>
    </source>
</evidence>
<evidence type="ECO:0008006" key="4">
    <source>
        <dbReference type="Google" id="ProtNLM"/>
    </source>
</evidence>
<dbReference type="AlphaFoldDB" id="Q5P8L7"/>
<feature type="signal peptide" evidence="1">
    <location>
        <begin position="1"/>
        <end position="21"/>
    </location>
</feature>
<dbReference type="InterPro" id="IPR021204">
    <property type="entry name" value="Integr_conj_element_PFL4711"/>
</dbReference>
<dbReference type="KEGG" id="eba:ebA419"/>
<feature type="chain" id="PRO_5004260797" description="Integrating conjugative element protein" evidence="1">
    <location>
        <begin position="22"/>
        <end position="438"/>
    </location>
</feature>
<dbReference type="eggNOG" id="COG3772">
    <property type="taxonomic scope" value="Bacteria"/>
</dbReference>
<dbReference type="STRING" id="76114.ebA419"/>
<dbReference type="OrthoDB" id="8553954at2"/>
<keyword evidence="3" id="KW-1185">Reference proteome</keyword>
<gene>
    <name evidence="2" type="ORF">ebA419</name>
</gene>
<dbReference type="Proteomes" id="UP000006552">
    <property type="component" value="Chromosome"/>
</dbReference>